<dbReference type="RefSeq" id="WP_110783942.1">
    <property type="nucleotide sequence ID" value="NZ_QKQS01000001.1"/>
</dbReference>
<dbReference type="AlphaFoldDB" id="A0A323UNK6"/>
<name>A0A323UNK6_RHOPL</name>
<evidence type="ECO:0000313" key="2">
    <source>
        <dbReference type="Proteomes" id="UP000248134"/>
    </source>
</evidence>
<protein>
    <submittedName>
        <fullName evidence="1">Uncharacterized protein</fullName>
    </submittedName>
</protein>
<dbReference type="OrthoDB" id="9948190at2"/>
<gene>
    <name evidence="1" type="ORF">DNX69_00485</name>
</gene>
<evidence type="ECO:0000313" key="1">
    <source>
        <dbReference type="EMBL" id="PZA13941.1"/>
    </source>
</evidence>
<accession>A0A323UNK6</accession>
<dbReference type="EMBL" id="QKQS01000001">
    <property type="protein sequence ID" value="PZA13941.1"/>
    <property type="molecule type" value="Genomic_DNA"/>
</dbReference>
<organism evidence="1 2">
    <name type="scientific">Rhodopseudomonas palustris</name>
    <dbReference type="NCBI Taxonomy" id="1076"/>
    <lineage>
        <taxon>Bacteria</taxon>
        <taxon>Pseudomonadati</taxon>
        <taxon>Pseudomonadota</taxon>
        <taxon>Alphaproteobacteria</taxon>
        <taxon>Hyphomicrobiales</taxon>
        <taxon>Nitrobacteraceae</taxon>
        <taxon>Rhodopseudomonas</taxon>
    </lineage>
</organism>
<proteinExistence type="predicted"/>
<dbReference type="Proteomes" id="UP000248134">
    <property type="component" value="Unassembled WGS sequence"/>
</dbReference>
<comment type="caution">
    <text evidence="1">The sequence shown here is derived from an EMBL/GenBank/DDBJ whole genome shotgun (WGS) entry which is preliminary data.</text>
</comment>
<reference evidence="1 2" key="1">
    <citation type="submission" date="2018-06" db="EMBL/GenBank/DDBJ databases">
        <title>Draft Whole-Genome Sequence of the purple photosynthetic bacterium Rhodospeudomonas palustris XCP.</title>
        <authorList>
            <person name="Rayyan A."/>
            <person name="Meyer T.E."/>
            <person name="Kyndt J.A."/>
        </authorList>
    </citation>
    <scope>NUCLEOTIDE SEQUENCE [LARGE SCALE GENOMIC DNA]</scope>
    <source>
        <strain evidence="1 2">XCP</strain>
    </source>
</reference>
<sequence>MIDDPNSKVERVKLQGRETITHLATVDDLIVHRAGNGGLVVEFVVWDKRDKPLESYRLTICPEDAERIRKA</sequence>